<keyword evidence="6" id="KW-0969">Cilium</keyword>
<dbReference type="GO" id="GO:0009428">
    <property type="term" value="C:bacterial-type flagellum basal body, distal rod, P ring"/>
    <property type="evidence" value="ECO:0007669"/>
    <property type="project" value="InterPro"/>
</dbReference>
<dbReference type="InterPro" id="IPR001782">
    <property type="entry name" value="Flag_FlgI"/>
</dbReference>
<dbReference type="GO" id="GO:0071973">
    <property type="term" value="P:bacterial-type flagellum-dependent cell motility"/>
    <property type="evidence" value="ECO:0007669"/>
    <property type="project" value="InterPro"/>
</dbReference>
<dbReference type="RefSeq" id="WP_194449247.1">
    <property type="nucleotide sequence ID" value="NZ_CP063849.1"/>
</dbReference>
<organism evidence="6 7">
    <name type="scientific">Paludibaculum fermentans</name>
    <dbReference type="NCBI Taxonomy" id="1473598"/>
    <lineage>
        <taxon>Bacteria</taxon>
        <taxon>Pseudomonadati</taxon>
        <taxon>Acidobacteriota</taxon>
        <taxon>Terriglobia</taxon>
        <taxon>Bryobacterales</taxon>
        <taxon>Bryobacteraceae</taxon>
        <taxon>Paludibaculum</taxon>
    </lineage>
</organism>
<dbReference type="KEGG" id="pfer:IRI77_33305"/>
<comment type="subcellular location">
    <subcellularLocation>
        <location evidence="2 5">Bacterial flagellum basal body</location>
    </subcellularLocation>
</comment>
<evidence type="ECO:0000256" key="1">
    <source>
        <dbReference type="ARBA" id="ARBA00002591"/>
    </source>
</evidence>
<dbReference type="Pfam" id="PF02119">
    <property type="entry name" value="FlgI"/>
    <property type="match status" value="1"/>
</dbReference>
<evidence type="ECO:0000256" key="2">
    <source>
        <dbReference type="ARBA" id="ARBA00004117"/>
    </source>
</evidence>
<dbReference type="EMBL" id="CP063849">
    <property type="protein sequence ID" value="QOY87580.1"/>
    <property type="molecule type" value="Genomic_DNA"/>
</dbReference>
<evidence type="ECO:0000256" key="3">
    <source>
        <dbReference type="ARBA" id="ARBA00022729"/>
    </source>
</evidence>
<dbReference type="GO" id="GO:0005198">
    <property type="term" value="F:structural molecule activity"/>
    <property type="evidence" value="ECO:0007669"/>
    <property type="project" value="InterPro"/>
</dbReference>
<dbReference type="NCBIfam" id="NF003676">
    <property type="entry name" value="PRK05303.1"/>
    <property type="match status" value="1"/>
</dbReference>
<keyword evidence="6" id="KW-0966">Cell projection</keyword>
<dbReference type="PANTHER" id="PTHR30381">
    <property type="entry name" value="FLAGELLAR P-RING PERIPLASMIC PROTEIN FLGI"/>
    <property type="match status" value="1"/>
</dbReference>
<protein>
    <recommendedName>
        <fullName evidence="5">Flagellar P-ring protein</fullName>
    </recommendedName>
    <alternativeName>
        <fullName evidence="5">Basal body P-ring protein</fullName>
    </alternativeName>
</protein>
<dbReference type="HAMAP" id="MF_00416">
    <property type="entry name" value="FlgI"/>
    <property type="match status" value="1"/>
</dbReference>
<evidence type="ECO:0000256" key="5">
    <source>
        <dbReference type="HAMAP-Rule" id="MF_00416"/>
    </source>
</evidence>
<evidence type="ECO:0000313" key="7">
    <source>
        <dbReference type="Proteomes" id="UP000593892"/>
    </source>
</evidence>
<dbReference type="GO" id="GO:0030288">
    <property type="term" value="C:outer membrane-bounded periplasmic space"/>
    <property type="evidence" value="ECO:0007669"/>
    <property type="project" value="InterPro"/>
</dbReference>
<name>A0A7S7SKZ9_PALFE</name>
<dbReference type="Proteomes" id="UP000593892">
    <property type="component" value="Chromosome"/>
</dbReference>
<comment type="similarity">
    <text evidence="5">Belongs to the FlgI family.</text>
</comment>
<comment type="function">
    <text evidence="1 5">Assembles around the rod to form the L-ring and probably protects the motor/basal body from shearing forces during rotation.</text>
</comment>
<keyword evidence="7" id="KW-1185">Reference proteome</keyword>
<sequence precursor="true">MTLTLTIAALFPLMAIAPAAKSGTRVKEIASIEGVRDNQLLGYGLVVGLNGTGDKRQTFFSAQSLANMLDRMGVQVAPSAMQVRNMAAVMLTANLPPYAQPGTRIDVQVSAIGDSSNLQGGTLILTPLKAANGEVFAVAQGAVVTGGFVAGKSGNSTTVNHPTAGRIPNGAIVERTPPSGIKPGDRIHLQLRMADFTTSARLASVVNQRFGDGTARCESAGMVSVGIPPDWTQKPVEFVAEIEGLTLEADRPARIIINERTGTITAGSGIRIRPAAILHGNLSIAVETTLDVSQPAPLAAGQTVTKPSVTVAAKEEPAKSIQLKQGATVEDLVRALTAVGSTPRDIIAILQNLKAAGALDAEIEVL</sequence>
<dbReference type="AlphaFoldDB" id="A0A7S7SKZ9"/>
<comment type="subunit">
    <text evidence="5">The basal body constitutes a major portion of the flagellar organelle and consists of four rings (L,P,S, and M) mounted on a central rod.</text>
</comment>
<feature type="signal peptide" evidence="5">
    <location>
        <begin position="1"/>
        <end position="19"/>
    </location>
</feature>
<evidence type="ECO:0000256" key="4">
    <source>
        <dbReference type="ARBA" id="ARBA00023143"/>
    </source>
</evidence>
<keyword evidence="3 5" id="KW-0732">Signal</keyword>
<keyword evidence="6" id="KW-0282">Flagellum</keyword>
<reference evidence="6 7" key="1">
    <citation type="submission" date="2020-10" db="EMBL/GenBank/DDBJ databases">
        <title>Complete genome sequence of Paludibaculum fermentans P105T, a facultatively anaerobic acidobacterium capable of dissimilatory Fe(III) reduction.</title>
        <authorList>
            <person name="Dedysh S.N."/>
            <person name="Beletsky A.V."/>
            <person name="Kulichevskaya I.S."/>
            <person name="Mardanov A.V."/>
            <person name="Ravin N.V."/>
        </authorList>
    </citation>
    <scope>NUCLEOTIDE SEQUENCE [LARGE SCALE GENOMIC DNA]</scope>
    <source>
        <strain evidence="6 7">P105</strain>
    </source>
</reference>
<evidence type="ECO:0000313" key="6">
    <source>
        <dbReference type="EMBL" id="QOY87580.1"/>
    </source>
</evidence>
<dbReference type="PANTHER" id="PTHR30381:SF0">
    <property type="entry name" value="FLAGELLAR P-RING PROTEIN"/>
    <property type="match status" value="1"/>
</dbReference>
<keyword evidence="4 5" id="KW-0975">Bacterial flagellum</keyword>
<gene>
    <name evidence="5" type="primary">flgI</name>
    <name evidence="6" type="ORF">IRI77_33305</name>
</gene>
<proteinExistence type="inferred from homology"/>
<feature type="chain" id="PRO_5033182483" description="Flagellar P-ring protein" evidence="5">
    <location>
        <begin position="20"/>
        <end position="366"/>
    </location>
</feature>
<accession>A0A7S7SKZ9</accession>
<dbReference type="PRINTS" id="PR01010">
    <property type="entry name" value="FLGPRINGFLGI"/>
</dbReference>